<dbReference type="AlphaFoldDB" id="A0A812MWV7"/>
<proteinExistence type="predicted"/>
<comment type="caution">
    <text evidence="1">The sequence shown here is derived from an EMBL/GenBank/DDBJ whole genome shotgun (WGS) entry which is preliminary data.</text>
</comment>
<dbReference type="OrthoDB" id="421671at2759"/>
<name>A0A812MWV7_9DINO</name>
<accession>A0A812MWV7</accession>
<keyword evidence="2" id="KW-1185">Reference proteome</keyword>
<dbReference type="Proteomes" id="UP000601435">
    <property type="component" value="Unassembled WGS sequence"/>
</dbReference>
<gene>
    <name evidence="1" type="ORF">SNEC2469_LOCUS6711</name>
</gene>
<sequence>MLAVALATATRKPEPPAEVQAAAKAKEPWDSHVVSALSDLQEISPGCLWQVSAKGASAGPPMRNMTVYRPEGSGELVVFSAVALEAHLMEQVEALGRPAVLVVPNAYHREDAAVWKARYPDCKVCAPQGSTWVRERIAKVVAVDFDSRELSQRYGGAIAVEAIDGWNLNSEEVFEYYYTLKLADGTRAYYVCDMLLRTNPGFMSWVFGSGPLPGGFPRVGRLGKLFLHDRKRVAKFYVQLAQQNISIICYAHGDAFRGDCKAAFEAIAADLDAMCDLKEGHEAACQGEEAPASAKRRKRE</sequence>
<dbReference type="EMBL" id="CAJNJA010011647">
    <property type="protein sequence ID" value="CAE7276358.1"/>
    <property type="molecule type" value="Genomic_DNA"/>
</dbReference>
<organism evidence="1 2">
    <name type="scientific">Symbiodinium necroappetens</name>
    <dbReference type="NCBI Taxonomy" id="1628268"/>
    <lineage>
        <taxon>Eukaryota</taxon>
        <taxon>Sar</taxon>
        <taxon>Alveolata</taxon>
        <taxon>Dinophyceae</taxon>
        <taxon>Suessiales</taxon>
        <taxon>Symbiodiniaceae</taxon>
        <taxon>Symbiodinium</taxon>
    </lineage>
</organism>
<reference evidence="1" key="1">
    <citation type="submission" date="2021-02" db="EMBL/GenBank/DDBJ databases">
        <authorList>
            <person name="Dougan E. K."/>
            <person name="Rhodes N."/>
            <person name="Thang M."/>
            <person name="Chan C."/>
        </authorList>
    </citation>
    <scope>NUCLEOTIDE SEQUENCE</scope>
</reference>
<evidence type="ECO:0000313" key="2">
    <source>
        <dbReference type="Proteomes" id="UP000601435"/>
    </source>
</evidence>
<evidence type="ECO:0000313" key="1">
    <source>
        <dbReference type="EMBL" id="CAE7276358.1"/>
    </source>
</evidence>
<protein>
    <submittedName>
        <fullName evidence="1">Uncharacterized protein</fullName>
    </submittedName>
</protein>